<dbReference type="InterPro" id="IPR044946">
    <property type="entry name" value="Restrct_endonuc_typeI_TRD_sf"/>
</dbReference>
<comment type="similarity">
    <text evidence="1">Belongs to the type-I restriction system S methylase family.</text>
</comment>
<dbReference type="AlphaFoldDB" id="A0A0B8Q7L5"/>
<evidence type="ECO:0000259" key="5">
    <source>
        <dbReference type="Pfam" id="PF01420"/>
    </source>
</evidence>
<evidence type="ECO:0000256" key="4">
    <source>
        <dbReference type="SAM" id="MobiDB-lite"/>
    </source>
</evidence>
<evidence type="ECO:0000313" key="7">
    <source>
        <dbReference type="Proteomes" id="UP000031666"/>
    </source>
</evidence>
<organism evidence="6 7">
    <name type="scientific">Vibrio ishigakensis</name>
    <dbReference type="NCBI Taxonomy" id="1481914"/>
    <lineage>
        <taxon>Bacteria</taxon>
        <taxon>Pseudomonadati</taxon>
        <taxon>Pseudomonadota</taxon>
        <taxon>Gammaproteobacteria</taxon>
        <taxon>Vibrionales</taxon>
        <taxon>Vibrionaceae</taxon>
        <taxon>Vibrio</taxon>
    </lineage>
</organism>
<dbReference type="InterPro" id="IPR000055">
    <property type="entry name" value="Restrct_endonuc_typeI_TRD"/>
</dbReference>
<dbReference type="Gene3D" id="3.90.220.20">
    <property type="entry name" value="DNA methylase specificity domains"/>
    <property type="match status" value="1"/>
</dbReference>
<evidence type="ECO:0000256" key="1">
    <source>
        <dbReference type="ARBA" id="ARBA00010923"/>
    </source>
</evidence>
<dbReference type="SUPFAM" id="SSF116734">
    <property type="entry name" value="DNA methylase specificity domain"/>
    <property type="match status" value="2"/>
</dbReference>
<reference evidence="6 7" key="1">
    <citation type="submission" date="2015-01" db="EMBL/GenBank/DDBJ databases">
        <title>Vibrio sp. C94 JCM 19241 whole genome shotgun sequence.</title>
        <authorList>
            <person name="Sawabe T."/>
            <person name="Meirelles P."/>
            <person name="Feng G."/>
            <person name="Sayaka M."/>
            <person name="Hattori M."/>
            <person name="Ohkuma M."/>
        </authorList>
    </citation>
    <scope>NUCLEOTIDE SEQUENCE [LARGE SCALE GENOMIC DNA]</scope>
    <source>
        <strain evidence="7">JCM 19241</strain>
    </source>
</reference>
<dbReference type="GO" id="GO:0009035">
    <property type="term" value="F:type I site-specific deoxyribonuclease activity"/>
    <property type="evidence" value="ECO:0007669"/>
    <property type="project" value="UniProtKB-EC"/>
</dbReference>
<dbReference type="Proteomes" id="UP000031666">
    <property type="component" value="Unassembled WGS sequence"/>
</dbReference>
<dbReference type="Gene3D" id="1.10.287.1120">
    <property type="entry name" value="Bipartite methylase S protein"/>
    <property type="match status" value="2"/>
</dbReference>
<sequence length="318" mass="35809">MLSELNYNVDYWKGVASSSRKDPNITSNDVKNYKIALPSVEEQTAIAKALSDVDALLAELEKLIGKKQAIKTATMQQLLTGKTRLPQFATHAKGENQGQSKGTKSSELGERPEDWDEIELGEVFNFKNGLNKEKEFFGYGTPIVNYMDVYNSSGITVKEVNGLVNVTPLERKNYSAKKGDVFFTRTSETTDEIGLASVLLDSIKDAVFSGFVLRARQTKQLLENNYMKYCFRDSRVRKQIQSTASYTTRALTNGRLLSKVMLLVPPKEEQIAIATILTDMDNEIQTLHQRLAKTRQIKQGMMQELLTGRTRLPFDKES</sequence>
<feature type="domain" description="Type I restriction modification DNA specificity" evidence="5">
    <location>
        <begin position="112"/>
        <end position="292"/>
    </location>
</feature>
<feature type="region of interest" description="Disordered" evidence="4">
    <location>
        <begin position="90"/>
        <end position="112"/>
    </location>
</feature>
<evidence type="ECO:0000256" key="2">
    <source>
        <dbReference type="ARBA" id="ARBA00022747"/>
    </source>
</evidence>
<keyword evidence="2" id="KW-0680">Restriction system</keyword>
<comment type="caution">
    <text evidence="6">The sequence shown here is derived from an EMBL/GenBank/DDBJ whole genome shotgun (WGS) entry which is preliminary data.</text>
</comment>
<dbReference type="GO" id="GO:0003677">
    <property type="term" value="F:DNA binding"/>
    <property type="evidence" value="ECO:0007669"/>
    <property type="project" value="UniProtKB-KW"/>
</dbReference>
<keyword evidence="3" id="KW-0238">DNA-binding</keyword>
<protein>
    <submittedName>
        <fullName evidence="6">Type I restriction-modification system</fullName>
        <ecNumber evidence="6">3.1.21.3</ecNumber>
    </submittedName>
</protein>
<evidence type="ECO:0000256" key="3">
    <source>
        <dbReference type="ARBA" id="ARBA00023125"/>
    </source>
</evidence>
<name>A0A0B8Q7L5_9VIBR</name>
<accession>A0A0B8Q7L5</accession>
<evidence type="ECO:0000313" key="6">
    <source>
        <dbReference type="EMBL" id="GAM75665.1"/>
    </source>
</evidence>
<dbReference type="EC" id="3.1.21.3" evidence="6"/>
<dbReference type="PANTHER" id="PTHR30408">
    <property type="entry name" value="TYPE-1 RESTRICTION ENZYME ECOKI SPECIFICITY PROTEIN"/>
    <property type="match status" value="1"/>
</dbReference>
<feature type="domain" description="Type I restriction modification DNA specificity" evidence="5">
    <location>
        <begin position="22"/>
        <end position="71"/>
    </location>
</feature>
<dbReference type="CDD" id="cd17517">
    <property type="entry name" value="RMtype1_S_EcoKI_StySPI-TRD2-CR2_like"/>
    <property type="match status" value="1"/>
</dbReference>
<dbReference type="PANTHER" id="PTHR30408:SF12">
    <property type="entry name" value="TYPE I RESTRICTION ENZYME MJAVIII SPECIFICITY SUBUNIT"/>
    <property type="match status" value="1"/>
</dbReference>
<dbReference type="InterPro" id="IPR052021">
    <property type="entry name" value="Type-I_RS_S_subunit"/>
</dbReference>
<dbReference type="EMBL" id="BBSC01000004">
    <property type="protein sequence ID" value="GAM75665.1"/>
    <property type="molecule type" value="Genomic_DNA"/>
</dbReference>
<feature type="compositionally biased region" description="Polar residues" evidence="4">
    <location>
        <begin position="96"/>
        <end position="106"/>
    </location>
</feature>
<dbReference type="GO" id="GO:0009307">
    <property type="term" value="P:DNA restriction-modification system"/>
    <property type="evidence" value="ECO:0007669"/>
    <property type="project" value="UniProtKB-KW"/>
</dbReference>
<proteinExistence type="inferred from homology"/>
<dbReference type="Pfam" id="PF01420">
    <property type="entry name" value="Methylase_S"/>
    <property type="match status" value="2"/>
</dbReference>
<keyword evidence="6" id="KW-0378">Hydrolase</keyword>
<reference evidence="6 7" key="2">
    <citation type="submission" date="2015-01" db="EMBL/GenBank/DDBJ databases">
        <authorList>
            <consortium name="NBRP consortium"/>
            <person name="Sawabe T."/>
            <person name="Meirelles P."/>
            <person name="Feng G."/>
            <person name="Sayaka M."/>
            <person name="Hattori M."/>
            <person name="Ohkuma M."/>
        </authorList>
    </citation>
    <scope>NUCLEOTIDE SEQUENCE [LARGE SCALE GENOMIC DNA]</scope>
    <source>
        <strain evidence="7">JCM 19241</strain>
    </source>
</reference>
<dbReference type="STRING" id="1481914.JCM19241_3577"/>
<gene>
    <name evidence="6" type="ORF">JCM19241_3577</name>
</gene>